<dbReference type="Pfam" id="PF17853">
    <property type="entry name" value="GGDEF_2"/>
    <property type="match status" value="1"/>
</dbReference>
<dbReference type="Pfam" id="PF13556">
    <property type="entry name" value="HTH_30"/>
    <property type="match status" value="1"/>
</dbReference>
<keyword evidence="6" id="KW-1185">Reference proteome</keyword>
<reference evidence="5 6" key="1">
    <citation type="submission" date="2023-03" db="EMBL/GenBank/DDBJ databases">
        <title>Complete genome sequences of several Auritidibacter ignavus strains isolated from ear infections.</title>
        <authorList>
            <person name="Baehr T."/>
            <person name="Baumhoegger A.M."/>
        </authorList>
    </citation>
    <scope>NUCLEOTIDE SEQUENCE [LARGE SCALE GENOMIC DNA]</scope>
    <source>
        <strain evidence="5 6">BABAE-6</strain>
    </source>
</reference>
<feature type="domain" description="PucR C-terminal helix-turn-helix" evidence="2">
    <location>
        <begin position="344"/>
        <end position="399"/>
    </location>
</feature>
<dbReference type="InterPro" id="IPR025751">
    <property type="entry name" value="RsbRD_N_dom"/>
</dbReference>
<evidence type="ECO:0000313" key="6">
    <source>
        <dbReference type="Proteomes" id="UP001224674"/>
    </source>
</evidence>
<evidence type="ECO:0000313" key="5">
    <source>
        <dbReference type="EMBL" id="WGH92702.1"/>
    </source>
</evidence>
<evidence type="ECO:0000259" key="3">
    <source>
        <dbReference type="Pfam" id="PF14361"/>
    </source>
</evidence>
<dbReference type="RefSeq" id="WP_279674677.1">
    <property type="nucleotide sequence ID" value="NZ_CP122566.1"/>
</dbReference>
<feature type="domain" description="CdaR GGDEF-like" evidence="4">
    <location>
        <begin position="180"/>
        <end position="291"/>
    </location>
</feature>
<dbReference type="Proteomes" id="UP001224674">
    <property type="component" value="Chromosome"/>
</dbReference>
<proteinExistence type="inferred from homology"/>
<feature type="domain" description="RsbT co-antagonist protein RsbRD N-terminal" evidence="3">
    <location>
        <begin position="18"/>
        <end position="157"/>
    </location>
</feature>
<dbReference type="InterPro" id="IPR025736">
    <property type="entry name" value="PucR_C-HTH_dom"/>
</dbReference>
<protein>
    <submittedName>
        <fullName evidence="5">Helix-turn-helix domain-containing protein</fullName>
    </submittedName>
</protein>
<evidence type="ECO:0000256" key="1">
    <source>
        <dbReference type="ARBA" id="ARBA00006754"/>
    </source>
</evidence>
<organism evidence="5 6">
    <name type="scientific">Auritidibacter ignavus</name>
    <dbReference type="NCBI Taxonomy" id="678932"/>
    <lineage>
        <taxon>Bacteria</taxon>
        <taxon>Bacillati</taxon>
        <taxon>Actinomycetota</taxon>
        <taxon>Actinomycetes</taxon>
        <taxon>Micrococcales</taxon>
        <taxon>Micrococcaceae</taxon>
        <taxon>Auritidibacter</taxon>
    </lineage>
</organism>
<name>A0AAJ6AIM9_9MICC</name>
<accession>A0AAJ6AIM9</accession>
<dbReference type="EMBL" id="CP122566">
    <property type="protein sequence ID" value="WGH92702.1"/>
    <property type="molecule type" value="Genomic_DNA"/>
</dbReference>
<evidence type="ECO:0000259" key="2">
    <source>
        <dbReference type="Pfam" id="PF13556"/>
    </source>
</evidence>
<sequence>METAISLVGQRMSERLEEISSETTKTIARNVDYLDEPELLTSLAASVEGNATTIVSMLCNAIPLERVQAHPATIEYAHRLAQRGIPSDSLRRAYHVGTASFRAFVFEEVLALDSPPENKLEIQHYIDGFFHSYIDWITQEVLAVHAEETRHRLEDSASATSSLVRQVLDQQPVAPSTFEARAHYRLDLIHRAAMVWVDDANPGVDSTPALLALTSQVARAFGRGTPHLFTAVDRGLAWVWFGVGRAQRPDPAQLDAALAELPASKIAFGSTETGAVGFRCSHVQAEAAMRVTLASGKTTPRAMFYGDPGVAITSVLVHDLPATQAWVADQLRGLCEASENAKRLRETLSCFLANESSHTRTANAMNLHRNTVRYRVEKAIELRGKPLASTPTDLAMALQVCEILGLATRQFSEQSG</sequence>
<evidence type="ECO:0000259" key="4">
    <source>
        <dbReference type="Pfam" id="PF17853"/>
    </source>
</evidence>
<dbReference type="PANTHER" id="PTHR33744">
    <property type="entry name" value="CARBOHYDRATE DIACID REGULATOR"/>
    <property type="match status" value="1"/>
</dbReference>
<dbReference type="InterPro" id="IPR041522">
    <property type="entry name" value="CdaR_GGDEF"/>
</dbReference>
<dbReference type="InterPro" id="IPR042070">
    <property type="entry name" value="PucR_C-HTH_sf"/>
</dbReference>
<dbReference type="AlphaFoldDB" id="A0AAJ6AIM9"/>
<dbReference type="Gene3D" id="1.10.10.2840">
    <property type="entry name" value="PucR C-terminal helix-turn-helix domain"/>
    <property type="match status" value="1"/>
</dbReference>
<dbReference type="InterPro" id="IPR051448">
    <property type="entry name" value="CdaR-like_regulators"/>
</dbReference>
<comment type="similarity">
    <text evidence="1">Belongs to the CdaR family.</text>
</comment>
<dbReference type="PANTHER" id="PTHR33744:SF1">
    <property type="entry name" value="DNA-BINDING TRANSCRIPTIONAL ACTIVATOR ADER"/>
    <property type="match status" value="1"/>
</dbReference>
<gene>
    <name evidence="5" type="ORF">QDX21_10405</name>
</gene>
<dbReference type="Pfam" id="PF14361">
    <property type="entry name" value="RsbRD_N"/>
    <property type="match status" value="1"/>
</dbReference>